<evidence type="ECO:0000256" key="12">
    <source>
        <dbReference type="SAM" id="Phobius"/>
    </source>
</evidence>
<comment type="function">
    <text evidence="10">May be an inorganic phosphate cotransporter.</text>
</comment>
<keyword evidence="15" id="KW-1185">Reference proteome</keyword>
<gene>
    <name evidence="14" type="ORF">CEUTPL_LOCUS7847</name>
</gene>
<feature type="transmembrane region" description="Helical" evidence="12">
    <location>
        <begin position="190"/>
        <end position="212"/>
    </location>
</feature>
<sequence>MAKVERARKRVSIIEVNRKEIEANATRITEEEKCKNQKIIDTGPRFGCRHVQAILLCLGLIFGIGTRTNLSVAIVAMTDNTTSPNPDVPAYSWTNTSVILSSFFWSYITSQVLAGYLGKTYGPKYFLLTAFFINCVAVALTPLAAAKMGSGGVILCRIIQGFFQGFLYPSVHVMLGTWVPDEERATLSNFVFSGVAVGSMMSSILTGFISASSWGWPYSFYILALMGFLWCILWIIFGQNSPATHPRITDEEKKYIQSSLKQEEEIHLPIPWKKIFICLPFYAIFVAYVGNAWGYAILTTETPTYLAKVMNFNVKSNALLSAIPMLVFLAAGFITGPLSDWIISRNYISRLNVRRYFQIIGCYGQAVCLGWLSFLTESEAYTSIVCLSLGFAFAAFVLVGSSINHLDLSPRFSGILFGILNATGQAASIMAPLMAQWVIIDQTSIMQWRIVFLTSAGFFVGGATVFFFFATADRQSWDGPEDKNMEERRKKISVISLSAV</sequence>
<keyword evidence="7" id="KW-0915">Sodium</keyword>
<organism evidence="14 15">
    <name type="scientific">Ceutorhynchus assimilis</name>
    <name type="common">cabbage seed weevil</name>
    <dbReference type="NCBI Taxonomy" id="467358"/>
    <lineage>
        <taxon>Eukaryota</taxon>
        <taxon>Metazoa</taxon>
        <taxon>Ecdysozoa</taxon>
        <taxon>Arthropoda</taxon>
        <taxon>Hexapoda</taxon>
        <taxon>Insecta</taxon>
        <taxon>Pterygota</taxon>
        <taxon>Neoptera</taxon>
        <taxon>Endopterygota</taxon>
        <taxon>Coleoptera</taxon>
        <taxon>Polyphaga</taxon>
        <taxon>Cucujiformia</taxon>
        <taxon>Curculionidae</taxon>
        <taxon>Ceutorhynchinae</taxon>
        <taxon>Ceutorhynchus</taxon>
    </lineage>
</organism>
<keyword evidence="9" id="KW-0406">Ion transport</keyword>
<feature type="transmembrane region" description="Helical" evidence="12">
    <location>
        <begin position="415"/>
        <end position="440"/>
    </location>
</feature>
<dbReference type="Gene3D" id="1.20.1250.20">
    <property type="entry name" value="MFS general substrate transporter like domains"/>
    <property type="match status" value="2"/>
</dbReference>
<dbReference type="PROSITE" id="PS50850">
    <property type="entry name" value="MFS"/>
    <property type="match status" value="1"/>
</dbReference>
<dbReference type="FunFam" id="1.20.1250.20:FF:000144">
    <property type="entry name" value="Picot, isoform B"/>
    <property type="match status" value="1"/>
</dbReference>
<keyword evidence="6 12" id="KW-1133">Transmembrane helix</keyword>
<accession>A0A9N9MLP8</accession>
<dbReference type="GO" id="GO:0006820">
    <property type="term" value="P:monoatomic anion transport"/>
    <property type="evidence" value="ECO:0007669"/>
    <property type="project" value="TreeGrafter"/>
</dbReference>
<keyword evidence="4 12" id="KW-0812">Transmembrane</keyword>
<feature type="transmembrane region" description="Helical" evidence="12">
    <location>
        <begin position="125"/>
        <end position="146"/>
    </location>
</feature>
<feature type="transmembrane region" description="Helical" evidence="12">
    <location>
        <begin position="218"/>
        <end position="237"/>
    </location>
</feature>
<keyword evidence="8 12" id="KW-0472">Membrane</keyword>
<keyword evidence="9" id="KW-0739">Sodium transport</keyword>
<feature type="transmembrane region" description="Helical" evidence="12">
    <location>
        <begin position="53"/>
        <end position="78"/>
    </location>
</feature>
<keyword evidence="3" id="KW-0813">Transport</keyword>
<dbReference type="GO" id="GO:0016020">
    <property type="term" value="C:membrane"/>
    <property type="evidence" value="ECO:0007669"/>
    <property type="project" value="UniProtKB-SubCell"/>
</dbReference>
<evidence type="ECO:0000256" key="6">
    <source>
        <dbReference type="ARBA" id="ARBA00022989"/>
    </source>
</evidence>
<dbReference type="FunFam" id="1.20.1250.20:FF:000003">
    <property type="entry name" value="Solute carrier family 17 member 3"/>
    <property type="match status" value="1"/>
</dbReference>
<comment type="subcellular location">
    <subcellularLocation>
        <location evidence="1">Membrane</location>
        <topology evidence="1">Multi-pass membrane protein</topology>
    </subcellularLocation>
</comment>
<feature type="transmembrane region" description="Helical" evidence="12">
    <location>
        <begin position="355"/>
        <end position="374"/>
    </location>
</feature>
<evidence type="ECO:0000256" key="2">
    <source>
        <dbReference type="ARBA" id="ARBA00008586"/>
    </source>
</evidence>
<dbReference type="InterPro" id="IPR020846">
    <property type="entry name" value="MFS_dom"/>
</dbReference>
<dbReference type="PANTHER" id="PTHR11662:SF280">
    <property type="entry name" value="FI21844P1-RELATED"/>
    <property type="match status" value="1"/>
</dbReference>
<feature type="domain" description="Major facilitator superfamily (MFS) profile" evidence="13">
    <location>
        <begin position="51"/>
        <end position="474"/>
    </location>
</feature>
<evidence type="ECO:0000256" key="9">
    <source>
        <dbReference type="ARBA" id="ARBA00023201"/>
    </source>
</evidence>
<evidence type="ECO:0000256" key="8">
    <source>
        <dbReference type="ARBA" id="ARBA00023136"/>
    </source>
</evidence>
<dbReference type="InterPro" id="IPR050382">
    <property type="entry name" value="MFS_Na/Anion_cotransporter"/>
</dbReference>
<dbReference type="GO" id="GO:0006814">
    <property type="term" value="P:sodium ion transport"/>
    <property type="evidence" value="ECO:0007669"/>
    <property type="project" value="UniProtKB-KW"/>
</dbReference>
<proteinExistence type="inferred from homology"/>
<keyword evidence="5" id="KW-0769">Symport</keyword>
<feature type="transmembrane region" description="Helical" evidence="12">
    <location>
        <begin position="380"/>
        <end position="403"/>
    </location>
</feature>
<feature type="transmembrane region" description="Helical" evidence="12">
    <location>
        <begin position="446"/>
        <end position="469"/>
    </location>
</feature>
<evidence type="ECO:0000313" key="15">
    <source>
        <dbReference type="Proteomes" id="UP001152799"/>
    </source>
</evidence>
<evidence type="ECO:0000256" key="1">
    <source>
        <dbReference type="ARBA" id="ARBA00004141"/>
    </source>
</evidence>
<dbReference type="PANTHER" id="PTHR11662">
    <property type="entry name" value="SOLUTE CARRIER FAMILY 17"/>
    <property type="match status" value="1"/>
</dbReference>
<name>A0A9N9MLP8_9CUCU</name>
<dbReference type="InterPro" id="IPR036259">
    <property type="entry name" value="MFS_trans_sf"/>
</dbReference>
<dbReference type="Pfam" id="PF07690">
    <property type="entry name" value="MFS_1"/>
    <property type="match status" value="1"/>
</dbReference>
<evidence type="ECO:0000256" key="4">
    <source>
        <dbReference type="ARBA" id="ARBA00022692"/>
    </source>
</evidence>
<evidence type="ECO:0000256" key="5">
    <source>
        <dbReference type="ARBA" id="ARBA00022847"/>
    </source>
</evidence>
<evidence type="ECO:0000256" key="11">
    <source>
        <dbReference type="ARBA" id="ARBA00068450"/>
    </source>
</evidence>
<evidence type="ECO:0000256" key="7">
    <source>
        <dbReference type="ARBA" id="ARBA00023053"/>
    </source>
</evidence>
<dbReference type="AlphaFoldDB" id="A0A9N9MLP8"/>
<evidence type="ECO:0000259" key="13">
    <source>
        <dbReference type="PROSITE" id="PS50850"/>
    </source>
</evidence>
<evidence type="ECO:0000313" key="14">
    <source>
        <dbReference type="EMBL" id="CAG9767281.1"/>
    </source>
</evidence>
<reference evidence="14" key="1">
    <citation type="submission" date="2022-01" db="EMBL/GenBank/DDBJ databases">
        <authorList>
            <person name="King R."/>
        </authorList>
    </citation>
    <scope>NUCLEOTIDE SEQUENCE</scope>
</reference>
<evidence type="ECO:0000256" key="10">
    <source>
        <dbReference type="ARBA" id="ARBA00054632"/>
    </source>
</evidence>
<protein>
    <recommendedName>
        <fullName evidence="11">Putative inorganic phosphate cotransporter</fullName>
    </recommendedName>
</protein>
<feature type="transmembrane region" description="Helical" evidence="12">
    <location>
        <begin position="98"/>
        <end position="118"/>
    </location>
</feature>
<dbReference type="EMBL" id="OU892280">
    <property type="protein sequence ID" value="CAG9767281.1"/>
    <property type="molecule type" value="Genomic_DNA"/>
</dbReference>
<feature type="transmembrane region" description="Helical" evidence="12">
    <location>
        <begin position="158"/>
        <end position="178"/>
    </location>
</feature>
<dbReference type="OrthoDB" id="2985014at2759"/>
<dbReference type="Proteomes" id="UP001152799">
    <property type="component" value="Chromosome 4"/>
</dbReference>
<dbReference type="GO" id="GO:0015293">
    <property type="term" value="F:symporter activity"/>
    <property type="evidence" value="ECO:0007669"/>
    <property type="project" value="UniProtKB-KW"/>
</dbReference>
<feature type="transmembrane region" description="Helical" evidence="12">
    <location>
        <begin position="318"/>
        <end position="343"/>
    </location>
</feature>
<dbReference type="InterPro" id="IPR011701">
    <property type="entry name" value="MFS"/>
</dbReference>
<evidence type="ECO:0000256" key="3">
    <source>
        <dbReference type="ARBA" id="ARBA00022448"/>
    </source>
</evidence>
<feature type="transmembrane region" description="Helical" evidence="12">
    <location>
        <begin position="275"/>
        <end position="298"/>
    </location>
</feature>
<dbReference type="SUPFAM" id="SSF103473">
    <property type="entry name" value="MFS general substrate transporter"/>
    <property type="match status" value="1"/>
</dbReference>
<comment type="similarity">
    <text evidence="2">Belongs to the major facilitator superfamily. Sodium/anion cotransporter family.</text>
</comment>